<feature type="compositionally biased region" description="Polar residues" evidence="1">
    <location>
        <begin position="775"/>
        <end position="786"/>
    </location>
</feature>
<dbReference type="PANTHER" id="PTHR33477">
    <property type="entry name" value="P-LOOP NTPASE DOMAIN-CONTAINING PROTEIN LPA1 HOMOLOG 1"/>
    <property type="match status" value="1"/>
</dbReference>
<feature type="region of interest" description="Disordered" evidence="1">
    <location>
        <begin position="1"/>
        <end position="30"/>
    </location>
</feature>
<proteinExistence type="predicted"/>
<evidence type="ECO:0000256" key="1">
    <source>
        <dbReference type="SAM" id="MobiDB-lite"/>
    </source>
</evidence>
<protein>
    <submittedName>
        <fullName evidence="2">Uncharacterized protein</fullName>
    </submittedName>
</protein>
<sequence>MKTEVETKTKTTDVTEAASQHARGSTTGNGFISPLEASQCYRAVCGPCHFENSGCQSHSTLAAAIAHPATTQILQELILFAFTPGRHSGGPQQMGMVNSVMARKPFGVPPEHALTWLDIKRSLLFCGVKQHRCPKALRLLWGSLLALCCNCSQHTIDEKKVPEGTTLDDGSSIQCSSHFPAAEIAILVRHEDFRWVAQLLATGESLGSCTVARGKAVPLEDFVSTIVDLQHHITSTVAESYQVPRSQTKYVLIVDADSFHCCIKRFLAQELRGEHITLSPLPRWNGAQAIVQQRRALVVFCGGTSGCGKSTLSSLISTHLSISTTISTDTIRQALRRTLPGGEFPELFTSTYAAHSNPVASLEGGGNACNGNLDGDGPEHVIAAYEKQCATVLPVLDRTLEKFVSRYQTVVVEGVHLLPDYMHRKMVELQTRGVLCVSFLVYIKKRERHLERFCTRAKSMSLSPTRNKYVSNFENIRVIQQHLLEQAARLDVNLINNTNVDKSLMMVHTRLLDRVHHFNVAPGFQQHVGVGEETSTARAQVGTNSGIDRRDDETEVTSAAHLYNMPYSNVSGKHMLALLLHRRNEKKHRMHNSLFSRCHCCERNSLVTQVRRSRSAESLTTLKLSSLQVCTDEWDGRDNSLLVPHKQSEEPTTNSSECGCITNAMVAGTSLIGIDCQNRNTDADDANVDDYHDPTSMQALEAGHTTRSMRSSSAFTHFAPISPSVRSASADTERLGGRMCKRSRGWAAIQLSISNRAEQGRNENDEEMKSLWGDNFSSETPSLTCC</sequence>
<dbReference type="AlphaFoldDB" id="A0A1G4IL30"/>
<feature type="compositionally biased region" description="Basic and acidic residues" evidence="1">
    <location>
        <begin position="758"/>
        <end position="769"/>
    </location>
</feature>
<gene>
    <name evidence="2" type="ORF">TEOVI_000463700</name>
</gene>
<keyword evidence="3" id="KW-1185">Reference proteome</keyword>
<dbReference type="InterPro" id="IPR027417">
    <property type="entry name" value="P-loop_NTPase"/>
</dbReference>
<accession>A0A1G4IL30</accession>
<dbReference type="Proteomes" id="UP000195570">
    <property type="component" value="Unassembled WGS sequence"/>
</dbReference>
<dbReference type="GeneID" id="92378577"/>
<feature type="region of interest" description="Disordered" evidence="1">
    <location>
        <begin position="757"/>
        <end position="786"/>
    </location>
</feature>
<reference evidence="2" key="1">
    <citation type="submission" date="2016-09" db="EMBL/GenBank/DDBJ databases">
        <authorList>
            <person name="Hebert L."/>
            <person name="Moumen B."/>
        </authorList>
    </citation>
    <scope>NUCLEOTIDE SEQUENCE [LARGE SCALE GENOMIC DNA]</scope>
    <source>
        <strain evidence="2">OVI</strain>
    </source>
</reference>
<dbReference type="RefSeq" id="XP_067083541.1">
    <property type="nucleotide sequence ID" value="XM_067227440.1"/>
</dbReference>
<dbReference type="EMBL" id="CZPT02002003">
    <property type="protein sequence ID" value="SCU73137.1"/>
    <property type="molecule type" value="Genomic_DNA"/>
</dbReference>
<dbReference type="SUPFAM" id="SSF52540">
    <property type="entry name" value="P-loop containing nucleoside triphosphate hydrolases"/>
    <property type="match status" value="1"/>
</dbReference>
<organism evidence="2 3">
    <name type="scientific">Trypanosoma equiperdum</name>
    <dbReference type="NCBI Taxonomy" id="5694"/>
    <lineage>
        <taxon>Eukaryota</taxon>
        <taxon>Discoba</taxon>
        <taxon>Euglenozoa</taxon>
        <taxon>Kinetoplastea</taxon>
        <taxon>Metakinetoplastina</taxon>
        <taxon>Trypanosomatida</taxon>
        <taxon>Trypanosomatidae</taxon>
        <taxon>Trypanosoma</taxon>
    </lineage>
</organism>
<comment type="caution">
    <text evidence="2">The sequence shown here is derived from an EMBL/GenBank/DDBJ whole genome shotgun (WGS) entry which is preliminary data.</text>
</comment>
<evidence type="ECO:0000313" key="2">
    <source>
        <dbReference type="EMBL" id="SCU73137.1"/>
    </source>
</evidence>
<name>A0A1G4IL30_TRYEQ</name>
<evidence type="ECO:0000313" key="3">
    <source>
        <dbReference type="Proteomes" id="UP000195570"/>
    </source>
</evidence>
<dbReference type="Gene3D" id="3.40.50.300">
    <property type="entry name" value="P-loop containing nucleotide triphosphate hydrolases"/>
    <property type="match status" value="1"/>
</dbReference>
<dbReference type="PANTHER" id="PTHR33477:SF3">
    <property type="entry name" value="P-LOOP NTPASE DOMAIN-CONTAINING PROTEIN LPA1 HOMOLOG 1"/>
    <property type="match status" value="1"/>
</dbReference>
<dbReference type="VEuPathDB" id="TriTrypDB:TEOVI_000463700"/>
<feature type="compositionally biased region" description="Basic and acidic residues" evidence="1">
    <location>
        <begin position="1"/>
        <end position="13"/>
    </location>
</feature>